<organism evidence="1 2">
    <name type="scientific">Smittium angustum</name>
    <dbReference type="NCBI Taxonomy" id="133377"/>
    <lineage>
        <taxon>Eukaryota</taxon>
        <taxon>Fungi</taxon>
        <taxon>Fungi incertae sedis</taxon>
        <taxon>Zoopagomycota</taxon>
        <taxon>Kickxellomycotina</taxon>
        <taxon>Harpellomycetes</taxon>
        <taxon>Harpellales</taxon>
        <taxon>Legeriomycetaceae</taxon>
        <taxon>Smittium</taxon>
    </lineage>
</organism>
<dbReference type="Proteomes" id="UP000245591">
    <property type="component" value="Unassembled WGS sequence"/>
</dbReference>
<name>A0A2U1IVL7_SMIAN</name>
<accession>A0A2U1IVL7</accession>
<protein>
    <submittedName>
        <fullName evidence="1">Uncharacterized protein</fullName>
    </submittedName>
</protein>
<proteinExistence type="predicted"/>
<dbReference type="EMBL" id="MBFU01001110">
    <property type="protein sequence ID" value="PVZ96851.1"/>
    <property type="molecule type" value="Genomic_DNA"/>
</dbReference>
<dbReference type="AlphaFoldDB" id="A0A2U1IVL7"/>
<sequence length="123" mass="13491">MLFLISFISEFSARILSVCLPTTCVTVLNLVEVIFTTLFELSNESDLIEVPKSVVPESVWDTRVVEDVIKLLVTVLPGIDTVTVFVLVDVTENVLVEVDVKTGNELVGELVGELVDKLVGEQL</sequence>
<evidence type="ECO:0000313" key="2">
    <source>
        <dbReference type="Proteomes" id="UP000245591"/>
    </source>
</evidence>
<keyword evidence="2" id="KW-1185">Reference proteome</keyword>
<evidence type="ECO:0000313" key="1">
    <source>
        <dbReference type="EMBL" id="PVZ96851.1"/>
    </source>
</evidence>
<reference evidence="1 2" key="1">
    <citation type="journal article" date="2018" name="MBio">
        <title>Comparative Genomics Reveals the Core Gene Toolbox for the Fungus-Insect Symbiosis.</title>
        <authorList>
            <person name="Wang Y."/>
            <person name="Stata M."/>
            <person name="Wang W."/>
            <person name="Stajich J.E."/>
            <person name="White M.M."/>
            <person name="Moncalvo J.M."/>
        </authorList>
    </citation>
    <scope>NUCLEOTIDE SEQUENCE [LARGE SCALE GENOMIC DNA]</scope>
    <source>
        <strain evidence="1 2">AUS-126-30</strain>
    </source>
</reference>
<gene>
    <name evidence="1" type="ORF">BB558_007230</name>
</gene>
<comment type="caution">
    <text evidence="1">The sequence shown here is derived from an EMBL/GenBank/DDBJ whole genome shotgun (WGS) entry which is preliminary data.</text>
</comment>